<name>A0AAW8YPI9_PEDAC</name>
<dbReference type="Proteomes" id="UP001280415">
    <property type="component" value="Unassembled WGS sequence"/>
</dbReference>
<organism evidence="1 2">
    <name type="scientific">Pediococcus acidilactici</name>
    <dbReference type="NCBI Taxonomy" id="1254"/>
    <lineage>
        <taxon>Bacteria</taxon>
        <taxon>Bacillati</taxon>
        <taxon>Bacillota</taxon>
        <taxon>Bacilli</taxon>
        <taxon>Lactobacillales</taxon>
        <taxon>Lactobacillaceae</taxon>
        <taxon>Pediococcus</taxon>
        <taxon>Pediococcus acidilactici group</taxon>
    </lineage>
</organism>
<dbReference type="AlphaFoldDB" id="A0AAW8YPI9"/>
<gene>
    <name evidence="1" type="ORF">R0H03_10345</name>
</gene>
<sequence length="92" mass="10732">MKVLIVGYTKHDAYDELKMYWSCRKYLGNGKPNYNRQQLITESNVTIDWLSLKQHIRDGLQYDEVHASSLALKHMKPSDLEWIQSSMIMGGN</sequence>
<evidence type="ECO:0000313" key="1">
    <source>
        <dbReference type="EMBL" id="MDV2912230.1"/>
    </source>
</evidence>
<evidence type="ECO:0000313" key="2">
    <source>
        <dbReference type="Proteomes" id="UP001280415"/>
    </source>
</evidence>
<comment type="caution">
    <text evidence="1">The sequence shown here is derived from an EMBL/GenBank/DDBJ whole genome shotgun (WGS) entry which is preliminary data.</text>
</comment>
<proteinExistence type="predicted"/>
<accession>A0AAW8YPI9</accession>
<dbReference type="EMBL" id="JAWJAX010000019">
    <property type="protein sequence ID" value="MDV2912230.1"/>
    <property type="molecule type" value="Genomic_DNA"/>
</dbReference>
<dbReference type="RefSeq" id="WP_317052553.1">
    <property type="nucleotide sequence ID" value="NZ_CP140878.1"/>
</dbReference>
<protein>
    <submittedName>
        <fullName evidence="1">Uncharacterized protein</fullName>
    </submittedName>
</protein>
<reference evidence="1" key="1">
    <citation type="journal article" date="2023" name="PeerJ">
        <title>Selection and evaluation of lactic acid bacteria from chicken feces in Thailand as potential probiotics.</title>
        <authorList>
            <person name="Khurajog B."/>
            <person name="Disastra Y."/>
            <person name="Lawwyne L.D."/>
            <person name="Sirichokchatchawan W."/>
            <person name="Niyomtham W."/>
            <person name="Yindee J."/>
            <person name="Hampson D.J."/>
            <person name="Prapasarakul N."/>
        </authorList>
    </citation>
    <scope>NUCLEOTIDE SEQUENCE</scope>
    <source>
        <strain evidence="1">BF14</strain>
    </source>
</reference>
<reference evidence="1" key="2">
    <citation type="submission" date="2023-10" db="EMBL/GenBank/DDBJ databases">
        <authorList>
            <person name="Khurajog B."/>
        </authorList>
    </citation>
    <scope>NUCLEOTIDE SEQUENCE</scope>
    <source>
        <strain evidence="1">BF14</strain>
    </source>
</reference>